<dbReference type="OrthoDB" id="2576014at2759"/>
<dbReference type="AlphaFoldDB" id="A0A0D0TQM1"/>
<accession>A0A0D0TQM1</accession>
<feature type="region of interest" description="Disordered" evidence="1">
    <location>
        <begin position="1"/>
        <end position="51"/>
    </location>
</feature>
<sequence>MTSIAQPIDFSSRSSYSSTASSSSSPSRSNSYDLSSSPKMGTSPGQHPCPHLSEFVQSLYKAWSPKTDTQERRRW</sequence>
<feature type="compositionally biased region" description="Low complexity" evidence="1">
    <location>
        <begin position="11"/>
        <end position="37"/>
    </location>
</feature>
<dbReference type="EMBL" id="KN847976">
    <property type="protein sequence ID" value="KIR49002.1"/>
    <property type="molecule type" value="Genomic_DNA"/>
</dbReference>
<protein>
    <submittedName>
        <fullName evidence="2">Uncharacterized protein</fullName>
    </submittedName>
</protein>
<organism evidence="2">
    <name type="scientific">Cryptococcus bacillisporus CA1280</name>
    <dbReference type="NCBI Taxonomy" id="1296109"/>
    <lineage>
        <taxon>Eukaryota</taxon>
        <taxon>Fungi</taxon>
        <taxon>Dikarya</taxon>
        <taxon>Basidiomycota</taxon>
        <taxon>Agaricomycotina</taxon>
        <taxon>Tremellomycetes</taxon>
        <taxon>Tremellales</taxon>
        <taxon>Cryptococcaceae</taxon>
        <taxon>Cryptococcus</taxon>
        <taxon>Cryptococcus gattii species complex</taxon>
    </lineage>
</organism>
<evidence type="ECO:0000313" key="2">
    <source>
        <dbReference type="EMBL" id="KIR49002.1"/>
    </source>
</evidence>
<gene>
    <name evidence="2" type="ORF">I312_02072</name>
</gene>
<name>A0A0D0TQM1_CRYGA</name>
<reference evidence="2" key="1">
    <citation type="submission" date="2015-01" db="EMBL/GenBank/DDBJ databases">
        <title>The Genome Sequence of Cryptococcus gattii CA1280.</title>
        <authorList>
            <consortium name="The Broad Institute Genomics Platform"/>
            <person name="Cuomo C."/>
            <person name="Litvintseva A."/>
            <person name="Chen Y."/>
            <person name="Heitman J."/>
            <person name="Sun S."/>
            <person name="Springer D."/>
            <person name="Dromer F."/>
            <person name="Young S."/>
            <person name="Zeng Q."/>
            <person name="Gargeya S."/>
            <person name="Abouelleil A."/>
            <person name="Alvarado L."/>
            <person name="Chapman S.B."/>
            <person name="Gainer-Dewar J."/>
            <person name="Goldberg J."/>
            <person name="Griggs A."/>
            <person name="Gujja S."/>
            <person name="Hansen M."/>
            <person name="Howarth C."/>
            <person name="Imamovic A."/>
            <person name="Larimer J."/>
            <person name="Murphy C."/>
            <person name="Naylor J."/>
            <person name="Pearson M."/>
            <person name="Priest M."/>
            <person name="Roberts A."/>
            <person name="Saif S."/>
            <person name="Shea T."/>
            <person name="Sykes S."/>
            <person name="Wortman J."/>
            <person name="Nusbaum C."/>
            <person name="Birren B."/>
        </authorList>
    </citation>
    <scope>NUCLEOTIDE SEQUENCE [LARGE SCALE GENOMIC DNA]</scope>
    <source>
        <strain evidence="2">CA1280</strain>
    </source>
</reference>
<dbReference type="HOGENOM" id="CLU_2670993_0_0_1"/>
<evidence type="ECO:0000256" key="1">
    <source>
        <dbReference type="SAM" id="MobiDB-lite"/>
    </source>
</evidence>
<proteinExistence type="predicted"/>